<reference evidence="2 3" key="1">
    <citation type="journal article" date="2009" name="Int. J. Syst. Evol. Microbiol.">
        <title>Paenibacillus contaminans sp. nov., isolated from a contaminated laboratory plate.</title>
        <authorList>
            <person name="Chou J.H."/>
            <person name="Lee J.H."/>
            <person name="Lin M.C."/>
            <person name="Chang P.S."/>
            <person name="Arun A.B."/>
            <person name="Young C.C."/>
            <person name="Chen W.M."/>
        </authorList>
    </citation>
    <scope>NUCLEOTIDE SEQUENCE [LARGE SCALE GENOMIC DNA]</scope>
    <source>
        <strain evidence="2 3">CKOBP-6</strain>
    </source>
</reference>
<gene>
    <name evidence="2" type="ORF">DQG23_28595</name>
</gene>
<feature type="region of interest" description="Disordered" evidence="1">
    <location>
        <begin position="30"/>
        <end position="63"/>
    </location>
</feature>
<organism evidence="2 3">
    <name type="scientific">Paenibacillus contaminans</name>
    <dbReference type="NCBI Taxonomy" id="450362"/>
    <lineage>
        <taxon>Bacteria</taxon>
        <taxon>Bacillati</taxon>
        <taxon>Bacillota</taxon>
        <taxon>Bacilli</taxon>
        <taxon>Bacillales</taxon>
        <taxon>Paenibacillaceae</taxon>
        <taxon>Paenibacillus</taxon>
    </lineage>
</organism>
<feature type="compositionally biased region" description="Basic and acidic residues" evidence="1">
    <location>
        <begin position="52"/>
        <end position="63"/>
    </location>
</feature>
<dbReference type="EMBL" id="QMFB01000021">
    <property type="protein sequence ID" value="RAV16382.1"/>
    <property type="molecule type" value="Genomic_DNA"/>
</dbReference>
<protein>
    <submittedName>
        <fullName evidence="2">Uncharacterized protein</fullName>
    </submittedName>
</protein>
<dbReference type="AlphaFoldDB" id="A0A329M9I2"/>
<evidence type="ECO:0000313" key="2">
    <source>
        <dbReference type="EMBL" id="RAV16382.1"/>
    </source>
</evidence>
<dbReference type="Proteomes" id="UP000250369">
    <property type="component" value="Unassembled WGS sequence"/>
</dbReference>
<accession>A0A329M9I2</accession>
<dbReference type="RefSeq" id="WP_113034461.1">
    <property type="nucleotide sequence ID" value="NZ_QMFB01000021.1"/>
</dbReference>
<sequence>MVLAIAAATMGFNRILHGTAAVAARSLPPGAALEDDRSRSPTKTLNRHRRVSEKGNRVLKEKG</sequence>
<name>A0A329M9I2_9BACL</name>
<evidence type="ECO:0000313" key="3">
    <source>
        <dbReference type="Proteomes" id="UP000250369"/>
    </source>
</evidence>
<keyword evidence="3" id="KW-1185">Reference proteome</keyword>
<proteinExistence type="predicted"/>
<comment type="caution">
    <text evidence="2">The sequence shown here is derived from an EMBL/GenBank/DDBJ whole genome shotgun (WGS) entry which is preliminary data.</text>
</comment>
<evidence type="ECO:0000256" key="1">
    <source>
        <dbReference type="SAM" id="MobiDB-lite"/>
    </source>
</evidence>